<sequence>MRPSGLLPQVFESIDAIDPVAWDRCFPGDPEGWAFYKAIEDAGPPGFQWRYLAILEAGVPLAVVPAFLTEYRLDTTVPPGSMKRLLAALTAALPSVLTLRLASLGSPVAETCHLGFVPEVPDERKPFLVQALLAAFEGMAAQEGCSLLGVKDVPDAGLAPWHGPLAERGFQRMPGLPTATLAVPAGGLDAYLATLSRATRKDMRRKLRDATLRIEHRQSVDDVLPRIADLYEQTFARGDLTFERLPPAYFAAVLARMPTAATMILYWADDDLVAFNLVLEGEGRLIDKYVGMDNGTVRQHNLYFVSWLHNVALCSECDLPVYQSGQSFYAPKVRLGSRLSINWLYFRHRNTFANYVLGLVAKLVRLDRFDPEIARLMEETR</sequence>
<feature type="domain" description="BioF2-like acetyltransferase" evidence="1">
    <location>
        <begin position="198"/>
        <end position="303"/>
    </location>
</feature>
<dbReference type="InterPro" id="IPR016181">
    <property type="entry name" value="Acyl_CoA_acyltransferase"/>
</dbReference>
<evidence type="ECO:0000313" key="3">
    <source>
        <dbReference type="Proteomes" id="UP000704176"/>
    </source>
</evidence>
<dbReference type="EMBL" id="JAIRBM010000023">
    <property type="protein sequence ID" value="MBZ6078865.1"/>
    <property type="molecule type" value="Genomic_DNA"/>
</dbReference>
<evidence type="ECO:0000313" key="2">
    <source>
        <dbReference type="EMBL" id="MBZ6078865.1"/>
    </source>
</evidence>
<protein>
    <submittedName>
        <fullName evidence="2">GNAT family N-acetyltransferase</fullName>
    </submittedName>
</protein>
<proteinExistence type="predicted"/>
<reference evidence="2 3" key="1">
    <citation type="submission" date="2021-09" db="EMBL/GenBank/DDBJ databases">
        <title>The complete genome sequence of a new microorganism.</title>
        <authorList>
            <person name="Zi Z."/>
        </authorList>
    </citation>
    <scope>NUCLEOTIDE SEQUENCE [LARGE SCALE GENOMIC DNA]</scope>
    <source>
        <strain evidence="2 3">WGZ8</strain>
    </source>
</reference>
<dbReference type="InterPro" id="IPR038740">
    <property type="entry name" value="BioF2-like_GNAT_dom"/>
</dbReference>
<accession>A0ABS7VUR8</accession>
<organism evidence="2 3">
    <name type="scientific">Microvirga puerhi</name>
    <dbReference type="NCBI Taxonomy" id="2876078"/>
    <lineage>
        <taxon>Bacteria</taxon>
        <taxon>Pseudomonadati</taxon>
        <taxon>Pseudomonadota</taxon>
        <taxon>Alphaproteobacteria</taxon>
        <taxon>Hyphomicrobiales</taxon>
        <taxon>Methylobacteriaceae</taxon>
        <taxon>Microvirga</taxon>
    </lineage>
</organism>
<dbReference type="Gene3D" id="3.40.630.30">
    <property type="match status" value="1"/>
</dbReference>
<gene>
    <name evidence="2" type="ORF">K9B37_21630</name>
</gene>
<name>A0ABS7VUR8_9HYPH</name>
<keyword evidence="3" id="KW-1185">Reference proteome</keyword>
<dbReference type="RefSeq" id="WP_224315617.1">
    <property type="nucleotide sequence ID" value="NZ_JAIRBM010000023.1"/>
</dbReference>
<dbReference type="SUPFAM" id="SSF55729">
    <property type="entry name" value="Acyl-CoA N-acyltransferases (Nat)"/>
    <property type="match status" value="1"/>
</dbReference>
<comment type="caution">
    <text evidence="2">The sequence shown here is derived from an EMBL/GenBank/DDBJ whole genome shotgun (WGS) entry which is preliminary data.</text>
</comment>
<evidence type="ECO:0000259" key="1">
    <source>
        <dbReference type="Pfam" id="PF13480"/>
    </source>
</evidence>
<dbReference type="Proteomes" id="UP000704176">
    <property type="component" value="Unassembled WGS sequence"/>
</dbReference>
<dbReference type="Pfam" id="PF13480">
    <property type="entry name" value="Acetyltransf_6"/>
    <property type="match status" value="1"/>
</dbReference>